<reference evidence="1" key="1">
    <citation type="journal article" date="2020" name="Stud. Mycol.">
        <title>101 Dothideomycetes genomes: a test case for predicting lifestyles and emergence of pathogens.</title>
        <authorList>
            <person name="Haridas S."/>
            <person name="Albert R."/>
            <person name="Binder M."/>
            <person name="Bloem J."/>
            <person name="Labutti K."/>
            <person name="Salamov A."/>
            <person name="Andreopoulos B."/>
            <person name="Baker S."/>
            <person name="Barry K."/>
            <person name="Bills G."/>
            <person name="Bluhm B."/>
            <person name="Cannon C."/>
            <person name="Castanera R."/>
            <person name="Culley D."/>
            <person name="Daum C."/>
            <person name="Ezra D."/>
            <person name="Gonzalez J."/>
            <person name="Henrissat B."/>
            <person name="Kuo A."/>
            <person name="Liang C."/>
            <person name="Lipzen A."/>
            <person name="Lutzoni F."/>
            <person name="Magnuson J."/>
            <person name="Mondo S."/>
            <person name="Nolan M."/>
            <person name="Ohm R."/>
            <person name="Pangilinan J."/>
            <person name="Park H.-J."/>
            <person name="Ramirez L."/>
            <person name="Alfaro M."/>
            <person name="Sun H."/>
            <person name="Tritt A."/>
            <person name="Yoshinaga Y."/>
            <person name="Zwiers L.-H."/>
            <person name="Turgeon B."/>
            <person name="Goodwin S."/>
            <person name="Spatafora J."/>
            <person name="Crous P."/>
            <person name="Grigoriev I."/>
        </authorList>
    </citation>
    <scope>NUCLEOTIDE SEQUENCE</scope>
    <source>
        <strain evidence="1">HMLAC05119</strain>
    </source>
</reference>
<evidence type="ECO:0000313" key="2">
    <source>
        <dbReference type="Proteomes" id="UP000800096"/>
    </source>
</evidence>
<dbReference type="OrthoDB" id="5335493at2759"/>
<name>A0A6A5Q967_AMPQU</name>
<proteinExistence type="predicted"/>
<dbReference type="AlphaFoldDB" id="A0A6A5Q967"/>
<accession>A0A6A5Q967</accession>
<keyword evidence="2" id="KW-1185">Reference proteome</keyword>
<sequence length="470" mass="54505">MRPSRAQEIVDGVHGFIEEERRRNFYFLGQHSHRYTKHDELLVVSPATSEEIDHLRKSDRDGQLIEYLDADWFTFTEPISCNSSSHTVAITLPQDEAASIGNMTFTVPLLKDAPKSSTAVTWLHETYDWDDMWSMKFREQQLEEQRIWWASTGKAFRLLNLPLELRELVYLHTIGPVVLPDLCKRMDFGKGLAYRITKRIGRNRDPDFEAPNMKIALLNKKVHHEALLVANRDTFKRLRAVGFRERSSASTKPALCITGLAMKIALREPRATFLRNVQLEMSAAACFESIGQKMLNTSIAFQPYARRTFYLNSLIAFPALQNLDFRFISPQHPDAICPWYNSAQPDKHSCQKVWIEWFFALGFTILANLRETKPALRFSLSGCVKTSTKTYWEHLLNDKHTDHMPAILAKRKEIREKRKENSMLKCECSYPCDRLGRQALGKKVEWEEEELRRIVGLRGLVDDGYWSFLD</sequence>
<evidence type="ECO:0000313" key="1">
    <source>
        <dbReference type="EMBL" id="KAF1911390.1"/>
    </source>
</evidence>
<organism evidence="1 2">
    <name type="scientific">Ampelomyces quisqualis</name>
    <name type="common">Powdery mildew agent</name>
    <dbReference type="NCBI Taxonomy" id="50730"/>
    <lineage>
        <taxon>Eukaryota</taxon>
        <taxon>Fungi</taxon>
        <taxon>Dikarya</taxon>
        <taxon>Ascomycota</taxon>
        <taxon>Pezizomycotina</taxon>
        <taxon>Dothideomycetes</taxon>
        <taxon>Pleosporomycetidae</taxon>
        <taxon>Pleosporales</taxon>
        <taxon>Pleosporineae</taxon>
        <taxon>Phaeosphaeriaceae</taxon>
        <taxon>Ampelomyces</taxon>
    </lineage>
</organism>
<protein>
    <submittedName>
        <fullName evidence="1">Uncharacterized protein</fullName>
    </submittedName>
</protein>
<dbReference type="EMBL" id="ML979144">
    <property type="protein sequence ID" value="KAF1911390.1"/>
    <property type="molecule type" value="Genomic_DNA"/>
</dbReference>
<gene>
    <name evidence="1" type="ORF">BDU57DRAFT_461620</name>
</gene>
<dbReference type="Proteomes" id="UP000800096">
    <property type="component" value="Unassembled WGS sequence"/>
</dbReference>